<evidence type="ECO:0000256" key="5">
    <source>
        <dbReference type="PIRSR" id="PIRSR000097-3"/>
    </source>
</evidence>
<dbReference type="Gene3D" id="3.20.20.100">
    <property type="entry name" value="NADP-dependent oxidoreductase domain"/>
    <property type="match status" value="1"/>
</dbReference>
<dbReference type="InterPro" id="IPR036812">
    <property type="entry name" value="NAD(P)_OxRdtase_dom_sf"/>
</dbReference>
<evidence type="ECO:0000256" key="4">
    <source>
        <dbReference type="PIRSR" id="PIRSR000097-2"/>
    </source>
</evidence>
<gene>
    <name evidence="7" type="ORF">QBC37DRAFT_408430</name>
</gene>
<feature type="binding site" evidence="4">
    <location>
        <position position="121"/>
    </location>
    <ligand>
        <name>substrate</name>
    </ligand>
</feature>
<accession>A0AAN6YQ68</accession>
<evidence type="ECO:0000313" key="7">
    <source>
        <dbReference type="EMBL" id="KAK4220362.1"/>
    </source>
</evidence>
<feature type="active site" description="Proton donor" evidence="3">
    <location>
        <position position="57"/>
    </location>
</feature>
<dbReference type="SUPFAM" id="SSF51430">
    <property type="entry name" value="NAD(P)-linked oxidoreductase"/>
    <property type="match status" value="1"/>
</dbReference>
<reference evidence="7" key="1">
    <citation type="journal article" date="2023" name="Mol. Phylogenet. Evol.">
        <title>Genome-scale phylogeny and comparative genomics of the fungal order Sordariales.</title>
        <authorList>
            <person name="Hensen N."/>
            <person name="Bonometti L."/>
            <person name="Westerberg I."/>
            <person name="Brannstrom I.O."/>
            <person name="Guillou S."/>
            <person name="Cros-Aarteil S."/>
            <person name="Calhoun S."/>
            <person name="Haridas S."/>
            <person name="Kuo A."/>
            <person name="Mondo S."/>
            <person name="Pangilinan J."/>
            <person name="Riley R."/>
            <person name="LaButti K."/>
            <person name="Andreopoulos B."/>
            <person name="Lipzen A."/>
            <person name="Chen C."/>
            <person name="Yan M."/>
            <person name="Daum C."/>
            <person name="Ng V."/>
            <person name="Clum A."/>
            <person name="Steindorff A."/>
            <person name="Ohm R.A."/>
            <person name="Martin F."/>
            <person name="Silar P."/>
            <person name="Natvig D.O."/>
            <person name="Lalanne C."/>
            <person name="Gautier V."/>
            <person name="Ament-Velasquez S.L."/>
            <person name="Kruys A."/>
            <person name="Hutchinson M.I."/>
            <person name="Powell A.J."/>
            <person name="Barry K."/>
            <person name="Miller A.N."/>
            <person name="Grigoriev I.V."/>
            <person name="Debuchy R."/>
            <person name="Gladieux P."/>
            <person name="Hiltunen Thoren M."/>
            <person name="Johannesson H."/>
        </authorList>
    </citation>
    <scope>NUCLEOTIDE SEQUENCE</scope>
    <source>
        <strain evidence="7">PSN293</strain>
    </source>
</reference>
<dbReference type="PANTHER" id="PTHR43827:SF13">
    <property type="entry name" value="ALDO_KETO REDUCTASE FAMILY PROTEIN"/>
    <property type="match status" value="1"/>
</dbReference>
<feature type="site" description="Lowers pKa of active site Tyr" evidence="5">
    <location>
        <position position="82"/>
    </location>
</feature>
<dbReference type="InterPro" id="IPR023210">
    <property type="entry name" value="NADP_OxRdtase_dom"/>
</dbReference>
<dbReference type="Pfam" id="PF00248">
    <property type="entry name" value="Aldo_ket_red"/>
    <property type="match status" value="1"/>
</dbReference>
<comment type="similarity">
    <text evidence="1">Belongs to the aldo/keto reductase family.</text>
</comment>
<dbReference type="EMBL" id="MU858045">
    <property type="protein sequence ID" value="KAK4220362.1"/>
    <property type="molecule type" value="Genomic_DNA"/>
</dbReference>
<dbReference type="CDD" id="cd19071">
    <property type="entry name" value="AKR_AKR1-5-like"/>
    <property type="match status" value="1"/>
</dbReference>
<dbReference type="AlphaFoldDB" id="A0AAN6YQ68"/>
<dbReference type="FunFam" id="3.20.20.100:FF:000015">
    <property type="entry name" value="Oxidoreductase, aldo/keto reductase family"/>
    <property type="match status" value="1"/>
</dbReference>
<evidence type="ECO:0000256" key="3">
    <source>
        <dbReference type="PIRSR" id="PIRSR000097-1"/>
    </source>
</evidence>
<protein>
    <submittedName>
        <fullName evidence="7">NADP-dependent oxidoreductase domain-containing protein</fullName>
    </submittedName>
</protein>
<evidence type="ECO:0000256" key="1">
    <source>
        <dbReference type="ARBA" id="ARBA00007905"/>
    </source>
</evidence>
<reference evidence="7" key="2">
    <citation type="submission" date="2023-05" db="EMBL/GenBank/DDBJ databases">
        <authorList>
            <consortium name="Lawrence Berkeley National Laboratory"/>
            <person name="Steindorff A."/>
            <person name="Hensen N."/>
            <person name="Bonometti L."/>
            <person name="Westerberg I."/>
            <person name="Brannstrom I.O."/>
            <person name="Guillou S."/>
            <person name="Cros-Aarteil S."/>
            <person name="Calhoun S."/>
            <person name="Haridas S."/>
            <person name="Kuo A."/>
            <person name="Mondo S."/>
            <person name="Pangilinan J."/>
            <person name="Riley R."/>
            <person name="Labutti K."/>
            <person name="Andreopoulos B."/>
            <person name="Lipzen A."/>
            <person name="Chen C."/>
            <person name="Yanf M."/>
            <person name="Daum C."/>
            <person name="Ng V."/>
            <person name="Clum A."/>
            <person name="Ohm R."/>
            <person name="Martin F."/>
            <person name="Silar P."/>
            <person name="Natvig D."/>
            <person name="Lalanne C."/>
            <person name="Gautier V."/>
            <person name="Ament-Velasquez S.L."/>
            <person name="Kruys A."/>
            <person name="Hutchinson M.I."/>
            <person name="Powell A.J."/>
            <person name="Barry K."/>
            <person name="Miller A.N."/>
            <person name="Grigoriev I.V."/>
            <person name="Debuchy R."/>
            <person name="Gladieux P."/>
            <person name="Thoren M.H."/>
            <person name="Johannesson H."/>
        </authorList>
    </citation>
    <scope>NUCLEOTIDE SEQUENCE</scope>
    <source>
        <strain evidence="7">PSN293</strain>
    </source>
</reference>
<dbReference type="InterPro" id="IPR020471">
    <property type="entry name" value="AKR"/>
</dbReference>
<dbReference type="Proteomes" id="UP001301769">
    <property type="component" value="Unassembled WGS sequence"/>
</dbReference>
<organism evidence="7 8">
    <name type="scientific">Rhypophila decipiens</name>
    <dbReference type="NCBI Taxonomy" id="261697"/>
    <lineage>
        <taxon>Eukaryota</taxon>
        <taxon>Fungi</taxon>
        <taxon>Dikarya</taxon>
        <taxon>Ascomycota</taxon>
        <taxon>Pezizomycotina</taxon>
        <taxon>Sordariomycetes</taxon>
        <taxon>Sordariomycetidae</taxon>
        <taxon>Sordariales</taxon>
        <taxon>Naviculisporaceae</taxon>
        <taxon>Rhypophila</taxon>
    </lineage>
</organism>
<evidence type="ECO:0000313" key="8">
    <source>
        <dbReference type="Proteomes" id="UP001301769"/>
    </source>
</evidence>
<dbReference type="PIRSF" id="PIRSF000097">
    <property type="entry name" value="AKR"/>
    <property type="match status" value="1"/>
</dbReference>
<dbReference type="PROSITE" id="PS00062">
    <property type="entry name" value="ALDOKETO_REDUCTASE_2"/>
    <property type="match status" value="1"/>
</dbReference>
<evidence type="ECO:0000256" key="2">
    <source>
        <dbReference type="ARBA" id="ARBA00023002"/>
    </source>
</evidence>
<dbReference type="PRINTS" id="PR00069">
    <property type="entry name" value="ALDKETRDTASE"/>
</dbReference>
<keyword evidence="2" id="KW-0560">Oxidoreductase</keyword>
<sequence length="278" mass="31312">MAEPVLSIQSTVAPRGSHVRVPRLGFGVYQILGDSCTTACQRALEVGYRQIDTAQLYRNEEQVGAALRKSGLPRSHVFITTKQGLRGDTPEATYQLAEKSVERIAGPSSGTKAYVDLFLIHIPHIRGDAEGRKEVWQALERLYAEGKARLIGVSNFSVDHMEEMKSYAKVWPPHVNQIELHPWSQQRDVVEYCERHGIAFQAYSPLAEGLKMDDEVLLSVARKHAKSPAQILVRYGLQRGWVVLPKSQRDERIQENASVFDFELDVDDMLTLDNLDKS</sequence>
<comment type="caution">
    <text evidence="7">The sequence shown here is derived from an EMBL/GenBank/DDBJ whole genome shotgun (WGS) entry which is preliminary data.</text>
</comment>
<feature type="domain" description="NADP-dependent oxidoreductase" evidence="6">
    <location>
        <begin position="38"/>
        <end position="276"/>
    </location>
</feature>
<dbReference type="InterPro" id="IPR018170">
    <property type="entry name" value="Aldo/ket_reductase_CS"/>
</dbReference>
<evidence type="ECO:0000259" key="6">
    <source>
        <dbReference type="Pfam" id="PF00248"/>
    </source>
</evidence>
<dbReference type="GO" id="GO:0016491">
    <property type="term" value="F:oxidoreductase activity"/>
    <property type="evidence" value="ECO:0007669"/>
    <property type="project" value="UniProtKB-KW"/>
</dbReference>
<dbReference type="PANTHER" id="PTHR43827">
    <property type="entry name" value="2,5-DIKETO-D-GLUCONIC ACID REDUCTASE"/>
    <property type="match status" value="1"/>
</dbReference>
<proteinExistence type="inferred from homology"/>
<name>A0AAN6YQ68_9PEZI</name>
<keyword evidence="8" id="KW-1185">Reference proteome</keyword>